<keyword evidence="1" id="KW-0479">Metal-binding</keyword>
<proteinExistence type="inferred from homology"/>
<keyword evidence="6" id="KW-1185">Reference proteome</keyword>
<dbReference type="GO" id="GO:0030145">
    <property type="term" value="F:manganese ion binding"/>
    <property type="evidence" value="ECO:0007669"/>
    <property type="project" value="TreeGrafter"/>
</dbReference>
<dbReference type="InterPro" id="IPR023696">
    <property type="entry name" value="Ureohydrolase_dom_sf"/>
</dbReference>
<dbReference type="PIRSF" id="PIRSF036979">
    <property type="entry name" value="Arginase"/>
    <property type="match status" value="1"/>
</dbReference>
<organism evidence="5 6">
    <name type="scientific">Microlunatus flavus</name>
    <dbReference type="NCBI Taxonomy" id="1036181"/>
    <lineage>
        <taxon>Bacteria</taxon>
        <taxon>Bacillati</taxon>
        <taxon>Actinomycetota</taxon>
        <taxon>Actinomycetes</taxon>
        <taxon>Propionibacteriales</taxon>
        <taxon>Propionibacteriaceae</taxon>
        <taxon>Microlunatus</taxon>
    </lineage>
</organism>
<dbReference type="GO" id="GO:0005737">
    <property type="term" value="C:cytoplasm"/>
    <property type="evidence" value="ECO:0007669"/>
    <property type="project" value="TreeGrafter"/>
</dbReference>
<evidence type="ECO:0000256" key="4">
    <source>
        <dbReference type="PROSITE-ProRule" id="PRU00742"/>
    </source>
</evidence>
<dbReference type="PROSITE" id="PS51409">
    <property type="entry name" value="ARGINASE_2"/>
    <property type="match status" value="1"/>
</dbReference>
<accession>A0A1H9AWU9</accession>
<evidence type="ECO:0000256" key="2">
    <source>
        <dbReference type="ARBA" id="ARBA00022801"/>
    </source>
</evidence>
<evidence type="ECO:0000256" key="3">
    <source>
        <dbReference type="ARBA" id="ARBA00023211"/>
    </source>
</evidence>
<protein>
    <submittedName>
        <fullName evidence="5">Arginase</fullName>
    </submittedName>
</protein>
<dbReference type="RefSeq" id="WP_091177722.1">
    <property type="nucleotide sequence ID" value="NZ_FOFA01000001.1"/>
</dbReference>
<dbReference type="InterPro" id="IPR006035">
    <property type="entry name" value="Ureohydrolase"/>
</dbReference>
<evidence type="ECO:0000256" key="1">
    <source>
        <dbReference type="ARBA" id="ARBA00022723"/>
    </source>
</evidence>
<dbReference type="GO" id="GO:0004053">
    <property type="term" value="F:arginase activity"/>
    <property type="evidence" value="ECO:0007669"/>
    <property type="project" value="TreeGrafter"/>
</dbReference>
<dbReference type="Proteomes" id="UP000198504">
    <property type="component" value="Unassembled WGS sequence"/>
</dbReference>
<reference evidence="6" key="1">
    <citation type="submission" date="2016-10" db="EMBL/GenBank/DDBJ databases">
        <authorList>
            <person name="Varghese N."/>
            <person name="Submissions S."/>
        </authorList>
    </citation>
    <scope>NUCLEOTIDE SEQUENCE [LARGE SCALE GENOMIC DNA]</scope>
    <source>
        <strain evidence="6">CGMCC 4.6856</strain>
    </source>
</reference>
<keyword evidence="3" id="KW-0464">Manganese</keyword>
<evidence type="ECO:0000313" key="6">
    <source>
        <dbReference type="Proteomes" id="UP000198504"/>
    </source>
</evidence>
<comment type="similarity">
    <text evidence="4">Belongs to the arginase family.</text>
</comment>
<sequence>MTSPAAQDVRRTFGLVGVPTSAGSHNAGQERAPAAWREHGLVDALGRAGAQVTDHGDLAVRTHRPSPRVEGVRDADRVRATCLEVADAVARVAGAGEVPLVLGGDCTTTLGVVAGLRRTGRVGLLYLDGDVDLNRPELSGSGVLDTMGTTHLLGGGSAALADLGQDGPLLRPEEVELFGFDPAELDEQQWTTLTRLRLSATPAPEVRDDPAGSASTAWSRLARAADRVVLHVDVDVLDTGAFPLANFPHFNGLALDELSVCLRTLAQGVGLAAVVVTEVNPSHDPDGSLLSALRDVLVAALA</sequence>
<evidence type="ECO:0000313" key="5">
    <source>
        <dbReference type="EMBL" id="SEP81240.1"/>
    </source>
</evidence>
<dbReference type="OrthoDB" id="7331788at2"/>
<dbReference type="PANTHER" id="PTHR43782">
    <property type="entry name" value="ARGINASE"/>
    <property type="match status" value="1"/>
</dbReference>
<dbReference type="Pfam" id="PF00491">
    <property type="entry name" value="Arginase"/>
    <property type="match status" value="1"/>
</dbReference>
<dbReference type="EMBL" id="FOFA01000001">
    <property type="protein sequence ID" value="SEP81240.1"/>
    <property type="molecule type" value="Genomic_DNA"/>
</dbReference>
<keyword evidence="2" id="KW-0378">Hydrolase</keyword>
<dbReference type="STRING" id="1036181.SAMN05421756_101761"/>
<dbReference type="Gene3D" id="3.40.800.10">
    <property type="entry name" value="Ureohydrolase domain"/>
    <property type="match status" value="1"/>
</dbReference>
<gene>
    <name evidence="5" type="ORF">SAMN05421756_101761</name>
</gene>
<dbReference type="SUPFAM" id="SSF52768">
    <property type="entry name" value="Arginase/deacetylase"/>
    <property type="match status" value="1"/>
</dbReference>
<name>A0A1H9AWU9_9ACTN</name>
<dbReference type="PANTHER" id="PTHR43782:SF3">
    <property type="entry name" value="ARGINASE"/>
    <property type="match status" value="1"/>
</dbReference>
<dbReference type="AlphaFoldDB" id="A0A1H9AWU9"/>